<accession>A0A1D8MBW6</accession>
<feature type="region of interest" description="Disordered" evidence="1">
    <location>
        <begin position="28"/>
        <end position="47"/>
    </location>
</feature>
<proteinExistence type="predicted"/>
<sequence>MSSSSLSRMESRLSSFYSRVRRTFRRRTVEVPSKSRRQEPESRVGSPAIPIMITPVIKIREARELKREQTRARARELLQLMEDMEINPQVTGVTPKTSTKGQINRYGMLRIMMGIVAELGEVPQVDFPRLEKEGILSQQEIKNLRDTIPTVQLMLESIIR</sequence>
<organism evidence="2">
    <name type="scientific">Beilong virus</name>
    <dbReference type="NCBI Taxonomy" id="341053"/>
    <lineage>
        <taxon>Viruses</taxon>
        <taxon>Riboviria</taxon>
        <taxon>Orthornavirae</taxon>
        <taxon>Negarnaviricota</taxon>
        <taxon>Haploviricotina</taxon>
        <taxon>Monjiviricetes</taxon>
        <taxon>Mononegavirales</taxon>
        <taxon>Paramyxoviridae</taxon>
        <taxon>Orthoparamyxovirinae</taxon>
        <taxon>Jeilongvirus</taxon>
        <taxon>Jeilongvirus beilongi</taxon>
    </lineage>
</organism>
<protein>
    <submittedName>
        <fullName evidence="2">C protein</fullName>
    </submittedName>
</protein>
<dbReference type="EMBL" id="KX940961">
    <property type="protein sequence ID" value="AOV81753.1"/>
    <property type="molecule type" value="Viral_cRNA"/>
</dbReference>
<evidence type="ECO:0000313" key="2">
    <source>
        <dbReference type="EMBL" id="AOV81753.1"/>
    </source>
</evidence>
<reference evidence="2" key="2">
    <citation type="submission" date="2016-10" db="EMBL/GenBank/DDBJ databases">
        <authorList>
            <person name="de Groot N.N."/>
        </authorList>
    </citation>
    <scope>NUCLEOTIDE SEQUENCE</scope>
    <source>
        <strain evidence="2">ERN081008_1S</strain>
    </source>
</reference>
<name>A0A1D8MBW6_9MONO</name>
<gene>
    <name evidence="2" type="primary">P</name>
    <name evidence="2" type="synonym">C</name>
    <name evidence="2" type="synonym">V</name>
</gene>
<evidence type="ECO:0000256" key="1">
    <source>
        <dbReference type="SAM" id="MobiDB-lite"/>
    </source>
</evidence>
<dbReference type="InterPro" id="IPR031812">
    <property type="entry name" value="C_Hendra"/>
</dbReference>
<reference evidence="2" key="1">
    <citation type="journal article" date="2016" name="Infect. Genet. Evol.">
        <title>Comparative genome and evolutionary analysis of naturally occurring Beilong virus in brown and black rats.</title>
        <authorList>
            <person name="Woo P.C."/>
            <person name="Wong A.Y."/>
            <person name="Wong B.H."/>
            <person name="Lam C.S."/>
            <person name="Fan R.Y."/>
            <person name="Lau S.K."/>
            <person name="Yuen K.Y."/>
        </authorList>
    </citation>
    <scope>NUCLEOTIDE SEQUENCE</scope>
    <source>
        <strain evidence="2">ERN081008_1S</strain>
    </source>
</reference>
<dbReference type="Pfam" id="PF16821">
    <property type="entry name" value="C_Hendra"/>
    <property type="match status" value="1"/>
</dbReference>